<dbReference type="Pfam" id="PF12774">
    <property type="entry name" value="AAA_6"/>
    <property type="match status" value="1"/>
</dbReference>
<reference evidence="1 2" key="1">
    <citation type="submission" date="2018-11" db="EMBL/GenBank/DDBJ databases">
        <authorList>
            <consortium name="Pathogen Informatics"/>
        </authorList>
    </citation>
    <scope>NUCLEOTIDE SEQUENCE [LARGE SCALE GENOMIC DNA]</scope>
    <source>
        <strain>Denwood</strain>
        <strain evidence="2">Zambia</strain>
    </source>
</reference>
<dbReference type="EMBL" id="UZAL01006138">
    <property type="protein sequence ID" value="VDO95190.1"/>
    <property type="molecule type" value="Genomic_DNA"/>
</dbReference>
<name>A0A183NMS9_9TREM</name>
<dbReference type="InterPro" id="IPR043157">
    <property type="entry name" value="Dynein_AAA1S"/>
</dbReference>
<sequence length="336" mass="39256">LRQKYINEDESVLLLKAINDVNLPKFLSYDIPLFEGIISDLFPGIQLPKYDYNQFIDCLHEQLNNYQLQYIPWYLNKILQIYEMILVRHGLMIVGDTLSGKTKSYQILANTINKLIETNQINNEYLVQYSIINPKSITIGQLYGQFDIVSHEWSDGILSIIFREYATIQDNKRKWILFDGPVDAVWIENMNTVLDDNKKLCLMSGEIIQMSSLMNLIFEPADLEQASPATVSRCGMIYMEPEQLGWRPMVKSYIDYQLPNNLINELKELINDLFEWLVDPCLEFIQTNCRQLFSISNLHAVKQLITLFDCLLDEIRHWCTLDQSELIVYNITNNTD</sequence>
<dbReference type="PANTHER" id="PTHR45703">
    <property type="entry name" value="DYNEIN HEAVY CHAIN"/>
    <property type="match status" value="1"/>
</dbReference>
<dbReference type="FunFam" id="3.40.50.300:FF:001328">
    <property type="entry name" value="Dynein heavy chain 6, axonemal"/>
    <property type="match status" value="1"/>
</dbReference>
<dbReference type="Gene3D" id="1.10.8.710">
    <property type="match status" value="1"/>
</dbReference>
<proteinExistence type="predicted"/>
<dbReference type="InterPro" id="IPR035699">
    <property type="entry name" value="AAA_6"/>
</dbReference>
<protein>
    <submittedName>
        <fullName evidence="1">Uncharacterized protein</fullName>
    </submittedName>
</protein>
<evidence type="ECO:0000313" key="1">
    <source>
        <dbReference type="EMBL" id="VDO95190.1"/>
    </source>
</evidence>
<dbReference type="InterPro" id="IPR026983">
    <property type="entry name" value="DHC"/>
</dbReference>
<dbReference type="SUPFAM" id="SSF52540">
    <property type="entry name" value="P-loop containing nucleoside triphosphate hydrolases"/>
    <property type="match status" value="1"/>
</dbReference>
<evidence type="ECO:0000313" key="2">
    <source>
        <dbReference type="Proteomes" id="UP000269396"/>
    </source>
</evidence>
<dbReference type="Gene3D" id="3.40.50.300">
    <property type="entry name" value="P-loop containing nucleotide triphosphate hydrolases"/>
    <property type="match status" value="1"/>
</dbReference>
<feature type="non-terminal residue" evidence="1">
    <location>
        <position position="1"/>
    </location>
</feature>
<keyword evidence="2" id="KW-1185">Reference proteome</keyword>
<dbReference type="GO" id="GO:0045505">
    <property type="term" value="F:dynein intermediate chain binding"/>
    <property type="evidence" value="ECO:0007669"/>
    <property type="project" value="InterPro"/>
</dbReference>
<dbReference type="GO" id="GO:0030286">
    <property type="term" value="C:dynein complex"/>
    <property type="evidence" value="ECO:0007669"/>
    <property type="project" value="InterPro"/>
</dbReference>
<dbReference type="InterPro" id="IPR027417">
    <property type="entry name" value="P-loop_NTPase"/>
</dbReference>
<dbReference type="STRING" id="31246.A0A183NMS9"/>
<dbReference type="GO" id="GO:0051959">
    <property type="term" value="F:dynein light intermediate chain binding"/>
    <property type="evidence" value="ECO:0007669"/>
    <property type="project" value="InterPro"/>
</dbReference>
<dbReference type="Pfam" id="PF17852">
    <property type="entry name" value="Dynein_AAA_lid"/>
    <property type="match status" value="1"/>
</dbReference>
<accession>A0A183NMS9</accession>
<dbReference type="Proteomes" id="UP000269396">
    <property type="component" value="Unassembled WGS sequence"/>
</dbReference>
<dbReference type="AlphaFoldDB" id="A0A183NMS9"/>
<gene>
    <name evidence="1" type="ORF">SMTD_LOCUS3413</name>
</gene>
<organism evidence="1 2">
    <name type="scientific">Schistosoma mattheei</name>
    <dbReference type="NCBI Taxonomy" id="31246"/>
    <lineage>
        <taxon>Eukaryota</taxon>
        <taxon>Metazoa</taxon>
        <taxon>Spiralia</taxon>
        <taxon>Lophotrochozoa</taxon>
        <taxon>Platyhelminthes</taxon>
        <taxon>Trematoda</taxon>
        <taxon>Digenea</taxon>
        <taxon>Strigeidida</taxon>
        <taxon>Schistosomatoidea</taxon>
        <taxon>Schistosomatidae</taxon>
        <taxon>Schistosoma</taxon>
    </lineage>
</organism>
<dbReference type="GO" id="GO:0007018">
    <property type="term" value="P:microtubule-based movement"/>
    <property type="evidence" value="ECO:0007669"/>
    <property type="project" value="InterPro"/>
</dbReference>
<dbReference type="InterPro" id="IPR041466">
    <property type="entry name" value="Dynein_AAA5_ext"/>
</dbReference>
<dbReference type="PANTHER" id="PTHR45703:SF1">
    <property type="entry name" value="DYNEINS HEAVY CHAIN"/>
    <property type="match status" value="1"/>
</dbReference>
<dbReference type="GO" id="GO:0005524">
    <property type="term" value="F:ATP binding"/>
    <property type="evidence" value="ECO:0007669"/>
    <property type="project" value="InterPro"/>
</dbReference>